<protein>
    <submittedName>
        <fullName evidence="2">Uncharacterized protein</fullName>
    </submittedName>
</protein>
<name>A0A6M2BU85_9GAMM</name>
<keyword evidence="3" id="KW-1185">Reference proteome</keyword>
<evidence type="ECO:0000313" key="3">
    <source>
        <dbReference type="Proteomes" id="UP000472676"/>
    </source>
</evidence>
<feature type="region of interest" description="Disordered" evidence="1">
    <location>
        <begin position="47"/>
        <end position="67"/>
    </location>
</feature>
<gene>
    <name evidence="2" type="ORF">G7Y85_14260</name>
</gene>
<proteinExistence type="predicted"/>
<dbReference type="Proteomes" id="UP000472676">
    <property type="component" value="Unassembled WGS sequence"/>
</dbReference>
<sequence length="67" mass="7223">MTIILSIYNSGTDPVPNKFRQHHSPSSGRDRFVESLAIPATAVRTEKAHANDDAKHVSGVPTVVAKV</sequence>
<accession>A0A6M2BU85</accession>
<dbReference type="EMBL" id="JAAMOW010000007">
    <property type="protein sequence ID" value="NGY05934.1"/>
    <property type="molecule type" value="Genomic_DNA"/>
</dbReference>
<dbReference type="RefSeq" id="WP_166258412.1">
    <property type="nucleotide sequence ID" value="NZ_JAAMOW010000007.1"/>
</dbReference>
<dbReference type="AlphaFoldDB" id="A0A6M2BU85"/>
<comment type="caution">
    <text evidence="2">The sequence shown here is derived from an EMBL/GenBank/DDBJ whole genome shotgun (WGS) entry which is preliminary data.</text>
</comment>
<reference evidence="2 3" key="1">
    <citation type="journal article" date="2014" name="Int. J. Syst. Evol. Microbiol.">
        <title>Solimonas terrae sp. nov., isolated from soil.</title>
        <authorList>
            <person name="Kim S.J."/>
            <person name="Moon J.Y."/>
            <person name="Weon H.Y."/>
            <person name="Ahn J.H."/>
            <person name="Chen W.M."/>
            <person name="Kwon S.W."/>
        </authorList>
    </citation>
    <scope>NUCLEOTIDE SEQUENCE [LARGE SCALE GENOMIC DNA]</scope>
    <source>
        <strain evidence="2 3">KIS83-12</strain>
    </source>
</reference>
<feature type="compositionally biased region" description="Basic and acidic residues" evidence="1">
    <location>
        <begin position="47"/>
        <end position="56"/>
    </location>
</feature>
<evidence type="ECO:0000313" key="2">
    <source>
        <dbReference type="EMBL" id="NGY05934.1"/>
    </source>
</evidence>
<evidence type="ECO:0000256" key="1">
    <source>
        <dbReference type="SAM" id="MobiDB-lite"/>
    </source>
</evidence>
<organism evidence="2 3">
    <name type="scientific">Solimonas terrae</name>
    <dbReference type="NCBI Taxonomy" id="1396819"/>
    <lineage>
        <taxon>Bacteria</taxon>
        <taxon>Pseudomonadati</taxon>
        <taxon>Pseudomonadota</taxon>
        <taxon>Gammaproteobacteria</taxon>
        <taxon>Nevskiales</taxon>
        <taxon>Nevskiaceae</taxon>
        <taxon>Solimonas</taxon>
    </lineage>
</organism>